<dbReference type="InterPro" id="IPR019368">
    <property type="entry name" value="Ribosomal_mS29"/>
</dbReference>
<dbReference type="GO" id="GO:0005763">
    <property type="term" value="C:mitochondrial small ribosomal subunit"/>
    <property type="evidence" value="ECO:0007669"/>
    <property type="project" value="TreeGrafter"/>
</dbReference>
<keyword evidence="4" id="KW-0689">Ribosomal protein</keyword>
<comment type="similarity">
    <text evidence="2">Belongs to the mitochondrion-specific ribosomal protein mS29 family.</text>
</comment>
<keyword evidence="9" id="KW-1185">Reference proteome</keyword>
<reference evidence="8" key="1">
    <citation type="submission" date="2025-08" db="UniProtKB">
        <authorList>
            <consortium name="Ensembl"/>
        </authorList>
    </citation>
    <scope>IDENTIFICATION</scope>
</reference>
<evidence type="ECO:0000313" key="8">
    <source>
        <dbReference type="Ensembl" id="ENSEBUP00000010911.1"/>
    </source>
</evidence>
<organism evidence="8 9">
    <name type="scientific">Eptatretus burgeri</name>
    <name type="common">Inshore hagfish</name>
    <dbReference type="NCBI Taxonomy" id="7764"/>
    <lineage>
        <taxon>Eukaryota</taxon>
        <taxon>Metazoa</taxon>
        <taxon>Chordata</taxon>
        <taxon>Craniata</taxon>
        <taxon>Vertebrata</taxon>
        <taxon>Cyclostomata</taxon>
        <taxon>Myxini</taxon>
        <taxon>Myxiniformes</taxon>
        <taxon>Myxinidae</taxon>
        <taxon>Eptatretinae</taxon>
        <taxon>Eptatretus</taxon>
    </lineage>
</organism>
<sequence>MGHDMRKLCCCCFDRGFCEMKTQKAYTWTKSEFTEEGTFLLDVLDKGIARPRVASDIVGMLFKELKQYSLAKNVRMLVAVDGANSLWGRSVLTKEDKSLIMTEELTLIWNLRKLIRSDWANGAIVLESNQTGSVFRRALDYLPTPLFGQEGFDAVDPFVPINVRNYSEKEFESCYMYYMERNWLQHEHVKTEAGKQELKFLCNKNPATMEKLCAFL</sequence>
<dbReference type="PANTHER" id="PTHR12810">
    <property type="entry name" value="MITOCHONDRIAL 28S RIBOSOMAL PROTEIN S29"/>
    <property type="match status" value="1"/>
</dbReference>
<evidence type="ECO:0000256" key="1">
    <source>
        <dbReference type="ARBA" id="ARBA00004173"/>
    </source>
</evidence>
<dbReference type="PANTHER" id="PTHR12810:SF0">
    <property type="entry name" value="SMALL RIBOSOMAL SUBUNIT PROTEIN MS29"/>
    <property type="match status" value="1"/>
</dbReference>
<keyword evidence="5" id="KW-0496">Mitochondrion</keyword>
<evidence type="ECO:0000256" key="5">
    <source>
        <dbReference type="ARBA" id="ARBA00023128"/>
    </source>
</evidence>
<evidence type="ECO:0000256" key="4">
    <source>
        <dbReference type="ARBA" id="ARBA00022980"/>
    </source>
</evidence>
<dbReference type="GeneTree" id="ENSGT00390000015248"/>
<reference evidence="8" key="2">
    <citation type="submission" date="2025-09" db="UniProtKB">
        <authorList>
            <consortium name="Ensembl"/>
        </authorList>
    </citation>
    <scope>IDENTIFICATION</scope>
</reference>
<proteinExistence type="inferred from homology"/>
<dbReference type="OMA" id="RRWITNE"/>
<dbReference type="GO" id="GO:0003735">
    <property type="term" value="F:structural constituent of ribosome"/>
    <property type="evidence" value="ECO:0007669"/>
    <property type="project" value="TreeGrafter"/>
</dbReference>
<dbReference type="Pfam" id="PF10236">
    <property type="entry name" value="DAP3"/>
    <property type="match status" value="1"/>
</dbReference>
<protein>
    <recommendedName>
        <fullName evidence="7">Small ribosomal subunit protein mS29</fullName>
    </recommendedName>
</protein>
<keyword evidence="6" id="KW-0687">Ribonucleoprotein</keyword>
<evidence type="ECO:0000256" key="2">
    <source>
        <dbReference type="ARBA" id="ARBA00009863"/>
    </source>
</evidence>
<dbReference type="Proteomes" id="UP000694388">
    <property type="component" value="Unplaced"/>
</dbReference>
<comment type="subcellular location">
    <subcellularLocation>
        <location evidence="1">Mitochondrion</location>
    </subcellularLocation>
</comment>
<evidence type="ECO:0000256" key="3">
    <source>
        <dbReference type="ARBA" id="ARBA00022946"/>
    </source>
</evidence>
<name>A0A8C4Q6T5_EPTBU</name>
<accession>A0A8C4Q6T5</accession>
<evidence type="ECO:0000313" key="9">
    <source>
        <dbReference type="Proteomes" id="UP000694388"/>
    </source>
</evidence>
<dbReference type="GO" id="GO:0006915">
    <property type="term" value="P:apoptotic process"/>
    <property type="evidence" value="ECO:0007669"/>
    <property type="project" value="InterPro"/>
</dbReference>
<keyword evidence="3" id="KW-0809">Transit peptide</keyword>
<dbReference type="Ensembl" id="ENSEBUT00000011468.1">
    <property type="protein sequence ID" value="ENSEBUP00000010911.1"/>
    <property type="gene ID" value="ENSEBUG00000007013.1"/>
</dbReference>
<evidence type="ECO:0000256" key="6">
    <source>
        <dbReference type="ARBA" id="ARBA00023274"/>
    </source>
</evidence>
<dbReference type="AlphaFoldDB" id="A0A8C4Q6T5"/>
<dbReference type="InterPro" id="IPR008092">
    <property type="entry name" value="Ribosomal_mS29_met"/>
</dbReference>
<evidence type="ECO:0000256" key="7">
    <source>
        <dbReference type="ARBA" id="ARBA00035140"/>
    </source>
</evidence>
<dbReference type="PRINTS" id="PR01716">
    <property type="entry name" value="DEATHASSOCP3"/>
</dbReference>